<evidence type="ECO:0000313" key="4">
    <source>
        <dbReference type="Proteomes" id="UP000214646"/>
    </source>
</evidence>
<comment type="caution">
    <text evidence="3">The sequence shown here is derived from an EMBL/GenBank/DDBJ whole genome shotgun (WGS) entry which is preliminary data.</text>
</comment>
<organism evidence="3 4">
    <name type="scientific">Fimbriiglobus ruber</name>
    <dbReference type="NCBI Taxonomy" id="1908690"/>
    <lineage>
        <taxon>Bacteria</taxon>
        <taxon>Pseudomonadati</taxon>
        <taxon>Planctomycetota</taxon>
        <taxon>Planctomycetia</taxon>
        <taxon>Gemmatales</taxon>
        <taxon>Gemmataceae</taxon>
        <taxon>Fimbriiglobus</taxon>
    </lineage>
</organism>
<feature type="region of interest" description="Disordered" evidence="1">
    <location>
        <begin position="62"/>
        <end position="91"/>
    </location>
</feature>
<evidence type="ECO:0000313" key="3">
    <source>
        <dbReference type="EMBL" id="OWK35508.1"/>
    </source>
</evidence>
<sequence>MKDPPSGAKERPVCEYKEAMVITGLKKTKLYDLFRRGVLLGYRDGVMIRFYRSSLLDYMKKRENTPAPLPPAPKPVRRSFRRPSGTQFKFL</sequence>
<dbReference type="EMBL" id="NIDE01000017">
    <property type="protein sequence ID" value="OWK35508.1"/>
    <property type="molecule type" value="Genomic_DNA"/>
</dbReference>
<gene>
    <name evidence="3" type="ORF">FRUB_08071</name>
</gene>
<evidence type="ECO:0000259" key="2">
    <source>
        <dbReference type="Pfam" id="PF12728"/>
    </source>
</evidence>
<feature type="domain" description="Helix-turn-helix" evidence="2">
    <location>
        <begin position="17"/>
        <end position="62"/>
    </location>
</feature>
<dbReference type="AlphaFoldDB" id="A0A225DAD9"/>
<dbReference type="RefSeq" id="WP_143393757.1">
    <property type="nucleotide sequence ID" value="NZ_NIDE01000017.1"/>
</dbReference>
<evidence type="ECO:0000256" key="1">
    <source>
        <dbReference type="SAM" id="MobiDB-lite"/>
    </source>
</evidence>
<protein>
    <submittedName>
        <fullName evidence="3">RNA polymerase sigma factor RpoD</fullName>
    </submittedName>
</protein>
<dbReference type="OrthoDB" id="9925132at2"/>
<reference evidence="4" key="1">
    <citation type="submission" date="2017-06" db="EMBL/GenBank/DDBJ databases">
        <title>Genome analysis of Fimbriiglobus ruber SP5, the first member of the order Planctomycetales with confirmed chitinolytic capability.</title>
        <authorList>
            <person name="Ravin N.V."/>
            <person name="Rakitin A.L."/>
            <person name="Ivanova A.A."/>
            <person name="Beletsky A.V."/>
            <person name="Kulichevskaya I.S."/>
            <person name="Mardanov A.V."/>
            <person name="Dedysh S.N."/>
        </authorList>
    </citation>
    <scope>NUCLEOTIDE SEQUENCE [LARGE SCALE GENOMIC DNA]</scope>
    <source>
        <strain evidence="4">SP5</strain>
    </source>
</reference>
<proteinExistence type="predicted"/>
<dbReference type="Pfam" id="PF12728">
    <property type="entry name" value="HTH_17"/>
    <property type="match status" value="1"/>
</dbReference>
<accession>A0A225DAD9</accession>
<name>A0A225DAD9_9BACT</name>
<keyword evidence="4" id="KW-1185">Reference proteome</keyword>
<dbReference type="Proteomes" id="UP000214646">
    <property type="component" value="Unassembled WGS sequence"/>
</dbReference>
<dbReference type="InterPro" id="IPR041657">
    <property type="entry name" value="HTH_17"/>
</dbReference>